<proteinExistence type="predicted"/>
<dbReference type="PANTHER" id="PTHR36766">
    <property type="entry name" value="PLANT BROAD-SPECTRUM MILDEW RESISTANCE PROTEIN RPW8"/>
    <property type="match status" value="1"/>
</dbReference>
<dbReference type="KEGG" id="ghi:107932037"/>
<organism evidence="4 5">
    <name type="scientific">Gossypium hirsutum</name>
    <name type="common">Upland cotton</name>
    <name type="synonym">Gossypium mexicanum</name>
    <dbReference type="NCBI Taxonomy" id="3635"/>
    <lineage>
        <taxon>Eukaryota</taxon>
        <taxon>Viridiplantae</taxon>
        <taxon>Streptophyta</taxon>
        <taxon>Embryophyta</taxon>
        <taxon>Tracheophyta</taxon>
        <taxon>Spermatophyta</taxon>
        <taxon>Magnoliopsida</taxon>
        <taxon>eudicotyledons</taxon>
        <taxon>Gunneridae</taxon>
        <taxon>Pentapetalae</taxon>
        <taxon>rosids</taxon>
        <taxon>malvids</taxon>
        <taxon>Malvales</taxon>
        <taxon>Malvaceae</taxon>
        <taxon>Malvoideae</taxon>
        <taxon>Gossypium</taxon>
    </lineage>
</organism>
<evidence type="ECO:0000313" key="4">
    <source>
        <dbReference type="Proteomes" id="UP000818029"/>
    </source>
</evidence>
<evidence type="ECO:0000256" key="1">
    <source>
        <dbReference type="ARBA" id="ARBA00022737"/>
    </source>
</evidence>
<keyword evidence="4" id="KW-1185">Reference proteome</keyword>
<name>A0A1U8M1P8_GOSHI</name>
<keyword evidence="2" id="KW-0611">Plant defense</keyword>
<dbReference type="InterPro" id="IPR032675">
    <property type="entry name" value="LRR_dom_sf"/>
</dbReference>
<evidence type="ECO:0000259" key="3">
    <source>
        <dbReference type="Pfam" id="PF23559"/>
    </source>
</evidence>
<reference evidence="4" key="1">
    <citation type="journal article" date="2020" name="Nat. Genet.">
        <title>Genomic diversifications of five Gossypium allopolyploid species and their impact on cotton improvement.</title>
        <authorList>
            <person name="Chen Z.J."/>
            <person name="Sreedasyam A."/>
            <person name="Ando A."/>
            <person name="Song Q."/>
            <person name="De Santiago L.M."/>
            <person name="Hulse-Kemp A.M."/>
            <person name="Ding M."/>
            <person name="Ye W."/>
            <person name="Kirkbride R.C."/>
            <person name="Jenkins J."/>
            <person name="Plott C."/>
            <person name="Lovell J."/>
            <person name="Lin Y.M."/>
            <person name="Vaughn R."/>
            <person name="Liu B."/>
            <person name="Simpson S."/>
            <person name="Scheffler B.E."/>
            <person name="Wen L."/>
            <person name="Saski C.A."/>
            <person name="Grover C.E."/>
            <person name="Hu G."/>
            <person name="Conover J.L."/>
            <person name="Carlson J.W."/>
            <person name="Shu S."/>
            <person name="Boston L.B."/>
            <person name="Williams M."/>
            <person name="Peterson D.G."/>
            <person name="McGee K."/>
            <person name="Jones D.C."/>
            <person name="Wendel J.F."/>
            <person name="Stelly D.M."/>
            <person name="Grimwood J."/>
            <person name="Schmutz J."/>
        </authorList>
    </citation>
    <scope>NUCLEOTIDE SEQUENCE [LARGE SCALE GENOMIC DNA]</scope>
    <source>
        <strain evidence="4">cv. TM-1</strain>
    </source>
</reference>
<dbReference type="RefSeq" id="XP_016719469.2">
    <property type="nucleotide sequence ID" value="XM_016863980.2"/>
</dbReference>
<keyword evidence="1" id="KW-0677">Repeat</keyword>
<feature type="domain" description="Disease resistance protein winged helix" evidence="3">
    <location>
        <begin position="1"/>
        <end position="54"/>
    </location>
</feature>
<dbReference type="InterPro" id="IPR058922">
    <property type="entry name" value="WHD_DRP"/>
</dbReference>
<dbReference type="Gene3D" id="3.80.10.10">
    <property type="entry name" value="Ribonuclease Inhibitor"/>
    <property type="match status" value="1"/>
</dbReference>
<dbReference type="Proteomes" id="UP000818029">
    <property type="component" value="Chromosome D13"/>
</dbReference>
<dbReference type="GO" id="GO:0006952">
    <property type="term" value="P:defense response"/>
    <property type="evidence" value="ECO:0007669"/>
    <property type="project" value="UniProtKB-KW"/>
</dbReference>
<dbReference type="SUPFAM" id="SSF52058">
    <property type="entry name" value="L domain-like"/>
    <property type="match status" value="1"/>
</dbReference>
<accession>A0A1U8M1P8</accession>
<evidence type="ECO:0000313" key="5">
    <source>
        <dbReference type="RefSeq" id="XP_016719469.2"/>
    </source>
</evidence>
<dbReference type="GeneID" id="107932037"/>
<reference evidence="5" key="2">
    <citation type="submission" date="2025-08" db="UniProtKB">
        <authorList>
            <consortium name="RefSeq"/>
        </authorList>
    </citation>
    <scope>IDENTIFICATION</scope>
</reference>
<gene>
    <name evidence="5" type="primary">LOC107932037</name>
</gene>
<dbReference type="PANTHER" id="PTHR36766:SF67">
    <property type="entry name" value="DISEASE RESISTANCE PROTEIN RGA3"/>
    <property type="match status" value="1"/>
</dbReference>
<dbReference type="PaxDb" id="3635-A0A1U8M1P8"/>
<protein>
    <submittedName>
        <fullName evidence="5">Disease resistance protein RGA1</fullName>
    </submittedName>
</protein>
<dbReference type="AlphaFoldDB" id="A0A1U8M1P8"/>
<dbReference type="Pfam" id="PF13855">
    <property type="entry name" value="LRR_8"/>
    <property type="match status" value="1"/>
</dbReference>
<evidence type="ECO:0000256" key="2">
    <source>
        <dbReference type="ARBA" id="ARBA00022821"/>
    </source>
</evidence>
<dbReference type="Pfam" id="PF23559">
    <property type="entry name" value="WHD_DRP"/>
    <property type="match status" value="1"/>
</dbReference>
<sequence>MANGLLEHPKQNQEWEDVGKRYLNELLSRCLIQMEQDFWLYFTFKMHDLVHDLALDVSQKECKTVNSETETIDENVRHLLLCDEKLVGVPRVLEEMKNVRTVIIQDASKESKTTHESLINLCLSNFKYLRALELRKSPLTALPNSIGTLKHLRDLDLGGCRSLRELPRSFDKLRSLQSLYLGYTGL</sequence>
<dbReference type="InterPro" id="IPR001611">
    <property type="entry name" value="Leu-rich_rpt"/>
</dbReference>